<evidence type="ECO:0000313" key="6">
    <source>
        <dbReference type="Proteomes" id="UP000249873"/>
    </source>
</evidence>
<dbReference type="EMBL" id="CP029480">
    <property type="protein sequence ID" value="AWV99041.1"/>
    <property type="molecule type" value="Genomic_DNA"/>
</dbReference>
<dbReference type="AlphaFoldDB" id="A0A2Z4GD15"/>
<evidence type="ECO:0000259" key="3">
    <source>
        <dbReference type="Pfam" id="PF21601"/>
    </source>
</evidence>
<dbReference type="InterPro" id="IPR022719">
    <property type="entry name" value="Motility-assoc_prot_GldM_C"/>
</dbReference>
<dbReference type="Proteomes" id="UP000249873">
    <property type="component" value="Chromosome"/>
</dbReference>
<feature type="domain" description="Gliding motility-associated protein GldM first immunoglobulin-like" evidence="3">
    <location>
        <begin position="231"/>
        <end position="335"/>
    </location>
</feature>
<feature type="domain" description="Gliding motility-associated protein GldM N-terminal" evidence="2">
    <location>
        <begin position="32"/>
        <end position="228"/>
    </location>
</feature>
<reference evidence="5 6" key="1">
    <citation type="submission" date="2018-05" db="EMBL/GenBank/DDBJ databases">
        <title>Complete genome sequence of Arcticibacterium luteifluviistationis SM1504T, a cytophagaceae bacterium isolated from Arctic surface seawater.</title>
        <authorList>
            <person name="Li Y."/>
            <person name="Qin Q.-L."/>
        </authorList>
    </citation>
    <scope>NUCLEOTIDE SEQUENCE [LARGE SCALE GENOMIC DNA]</scope>
    <source>
        <strain evidence="5 6">SM1504</strain>
    </source>
</reference>
<dbReference type="InterPro" id="IPR019859">
    <property type="entry name" value="Motility-assoc_prot_GldM"/>
</dbReference>
<keyword evidence="6" id="KW-1185">Reference proteome</keyword>
<proteinExistence type="predicted"/>
<organism evidence="5 6">
    <name type="scientific">Arcticibacterium luteifluviistationis</name>
    <dbReference type="NCBI Taxonomy" id="1784714"/>
    <lineage>
        <taxon>Bacteria</taxon>
        <taxon>Pseudomonadati</taxon>
        <taxon>Bacteroidota</taxon>
        <taxon>Cytophagia</taxon>
        <taxon>Cytophagales</taxon>
        <taxon>Leadbetterellaceae</taxon>
        <taxon>Arcticibacterium</taxon>
    </lineage>
</organism>
<dbReference type="InterPro" id="IPR048406">
    <property type="entry name" value="GldM_Ig-like-2"/>
</dbReference>
<evidence type="ECO:0000259" key="1">
    <source>
        <dbReference type="Pfam" id="PF12080"/>
    </source>
</evidence>
<gene>
    <name evidence="5" type="ORF">DJ013_13045</name>
</gene>
<dbReference type="RefSeq" id="WP_111372234.1">
    <property type="nucleotide sequence ID" value="NZ_CP029480.1"/>
</dbReference>
<evidence type="ECO:0000313" key="5">
    <source>
        <dbReference type="EMBL" id="AWV99041.1"/>
    </source>
</evidence>
<evidence type="ECO:0000259" key="4">
    <source>
        <dbReference type="Pfam" id="PF21602"/>
    </source>
</evidence>
<sequence length="539" mass="58061">MAGGKESPRQKMINVMYLVLTAMLALQVSNSILQKFLTIDNSLIASNSQANTSNARIIQSMKEAVDKAGNKPEYVQLLYAADSVRSATSQLNSYIETLRNRIIEEAGKGIDPETNQIVNLAEEEKVSNIFVGPADKKNGEGYTLQQKLRAYSSKIAKYANGAVELSDLAPDAKDDPAFNGTKDPGELNKDFAQVMFLATPVPAALASLSQKQSEIRRQESEILSHLAQQVGAKEIKFDKIFAVVIPDSRTVVAGQTYKADVAIGAYSSAITPKISINGSPLSVVDGKGTYETTAQGGEYDSNGQLKRSYKATISYPKPDGSTELVEQEETYTVLKPSVQLESASLPALYFRCANKLQTSSPGLGPLFKPTFSGQGADFIAGGGGNVTVVPNASKVVLNVNNDGVNLQSFPFKVRRVPKPTIQVLANNAPVTDNVSQKGLAASSVRTINVQAISDEDFKNNNPEDASFRVTDYDVFLASGVRPKGRLKGVSGSQSLGSIARDAEAGDRYIITINKVMRRNFKGETEEVNVGEMTVQIPLR</sequence>
<dbReference type="OrthoDB" id="1490890at2"/>
<dbReference type="InterPro" id="IPR048405">
    <property type="entry name" value="GldM_Ig-like-1"/>
</dbReference>
<feature type="domain" description="Gliding motility-associated protein GldM C-terminal" evidence="1">
    <location>
        <begin position="417"/>
        <end position="536"/>
    </location>
</feature>
<name>A0A2Z4GD15_9BACT</name>
<dbReference type="Pfam" id="PF12080">
    <property type="entry name" value="GldM_4th"/>
    <property type="match status" value="1"/>
</dbReference>
<evidence type="ECO:0000259" key="2">
    <source>
        <dbReference type="Pfam" id="PF12081"/>
    </source>
</evidence>
<dbReference type="InterPro" id="IPR022720">
    <property type="entry name" value="Motility-assoc_prot_GldM_N"/>
</dbReference>
<feature type="domain" description="Gliding motility-associated protein GldM second immunoglobulin-like" evidence="4">
    <location>
        <begin position="337"/>
        <end position="414"/>
    </location>
</feature>
<dbReference type="Pfam" id="PF12081">
    <property type="entry name" value="GldM_1st"/>
    <property type="match status" value="1"/>
</dbReference>
<protein>
    <submittedName>
        <fullName evidence="5">Gliding motility protein GldM</fullName>
    </submittedName>
</protein>
<dbReference type="KEGG" id="als:DJ013_13045"/>
<dbReference type="NCBIfam" id="TIGR03517">
    <property type="entry name" value="GldM_gliding"/>
    <property type="match status" value="1"/>
</dbReference>
<accession>A0A2Z4GD15</accession>
<dbReference type="Pfam" id="PF21602">
    <property type="entry name" value="GldM_3rd"/>
    <property type="match status" value="1"/>
</dbReference>
<dbReference type="Pfam" id="PF21601">
    <property type="entry name" value="GldM_2nd"/>
    <property type="match status" value="1"/>
</dbReference>